<dbReference type="CDD" id="cd02440">
    <property type="entry name" value="AdoMet_MTases"/>
    <property type="match status" value="1"/>
</dbReference>
<proteinExistence type="predicted"/>
<evidence type="ECO:0000259" key="1">
    <source>
        <dbReference type="Pfam" id="PF08241"/>
    </source>
</evidence>
<evidence type="ECO:0000313" key="3">
    <source>
        <dbReference type="Proteomes" id="UP000204391"/>
    </source>
</evidence>
<keyword evidence="2" id="KW-0489">Methyltransferase</keyword>
<dbReference type="KEGG" id="vne:CFK40_07155"/>
<dbReference type="PANTHER" id="PTHR45036:SF1">
    <property type="entry name" value="METHYLTRANSFERASE LIKE 7A"/>
    <property type="match status" value="1"/>
</dbReference>
<name>A0A221MAW5_9BACI</name>
<dbReference type="Pfam" id="PF08241">
    <property type="entry name" value="Methyltransf_11"/>
    <property type="match status" value="1"/>
</dbReference>
<keyword evidence="2" id="KW-0808">Transferase</keyword>
<dbReference type="Gene3D" id="3.40.50.150">
    <property type="entry name" value="Vaccinia Virus protein VP39"/>
    <property type="match status" value="1"/>
</dbReference>
<evidence type="ECO:0000313" key="2">
    <source>
        <dbReference type="EMBL" id="ASN04806.1"/>
    </source>
</evidence>
<gene>
    <name evidence="2" type="ORF">CFK40_07155</name>
</gene>
<sequence length="197" mass="22691">MGKWFPWVYGIAMKPLERSRFKKIRTMLINKAVGRVLEIGSGSGVNFPYYRNVDQVDAIEPNPIMRELTLKYISRSHTQIRIFSAEAEKLPFDDNTFDSVVATLVFCTIPDPVKAFEEIQRVSKPGAKILLFEHVRMNHQPLAKMQDILTPLWRKACDGCHLNRDTLRLLGQTEIAINQVDYYYKGLFVTVEAINDK</sequence>
<dbReference type="SUPFAM" id="SSF53335">
    <property type="entry name" value="S-adenosyl-L-methionine-dependent methyltransferases"/>
    <property type="match status" value="1"/>
</dbReference>
<dbReference type="GO" id="GO:0008757">
    <property type="term" value="F:S-adenosylmethionine-dependent methyltransferase activity"/>
    <property type="evidence" value="ECO:0007669"/>
    <property type="project" value="InterPro"/>
</dbReference>
<protein>
    <submittedName>
        <fullName evidence="2">SAM-dependent methyltransferase</fullName>
    </submittedName>
</protein>
<dbReference type="InterPro" id="IPR013216">
    <property type="entry name" value="Methyltransf_11"/>
</dbReference>
<dbReference type="PANTHER" id="PTHR45036">
    <property type="entry name" value="METHYLTRANSFERASE LIKE 7B"/>
    <property type="match status" value="1"/>
</dbReference>
<dbReference type="GO" id="GO:0032259">
    <property type="term" value="P:methylation"/>
    <property type="evidence" value="ECO:0007669"/>
    <property type="project" value="UniProtKB-KW"/>
</dbReference>
<dbReference type="InterPro" id="IPR052356">
    <property type="entry name" value="Thiol_S-MT"/>
</dbReference>
<dbReference type="InterPro" id="IPR029063">
    <property type="entry name" value="SAM-dependent_MTases_sf"/>
</dbReference>
<dbReference type="AlphaFoldDB" id="A0A221MAW5"/>
<reference evidence="2 3" key="1">
    <citation type="journal article" date="2003" name="Int. J. Syst. Evol. Microbiol.">
        <title>Virgibacillus carmonensis sp. nov., Virgibacillus necropolis sp. nov. and Virgibacillus picturae sp. nov., three novel species isolated from deteriorated mural paintings, transfer of the species of the genus salibacillus to Virgibacillus, as Virgibacillus marismortui comb. nov. and Virgibacillus salexigens comb. nov., and emended description of the genus Virgibacillus.</title>
        <authorList>
            <person name="Heyrman J."/>
            <person name="Logan N.A."/>
            <person name="Busse H.J."/>
            <person name="Balcaen A."/>
            <person name="Lebbe L."/>
            <person name="Rodriguez-Diaz M."/>
            <person name="Swings J."/>
            <person name="De Vos P."/>
        </authorList>
    </citation>
    <scope>NUCLEOTIDE SEQUENCE [LARGE SCALE GENOMIC DNA]</scope>
    <source>
        <strain evidence="2 3">LMG 19488</strain>
    </source>
</reference>
<feature type="domain" description="Methyltransferase type 11" evidence="1">
    <location>
        <begin position="37"/>
        <end position="130"/>
    </location>
</feature>
<dbReference type="Proteomes" id="UP000204391">
    <property type="component" value="Chromosome"/>
</dbReference>
<accession>A0A221MAW5</accession>
<dbReference type="RefSeq" id="WP_089531657.1">
    <property type="nucleotide sequence ID" value="NZ_CP022437.1"/>
</dbReference>
<dbReference type="EMBL" id="CP022437">
    <property type="protein sequence ID" value="ASN04806.1"/>
    <property type="molecule type" value="Genomic_DNA"/>
</dbReference>
<organism evidence="2 3">
    <name type="scientific">Virgibacillus necropolis</name>
    <dbReference type="NCBI Taxonomy" id="163877"/>
    <lineage>
        <taxon>Bacteria</taxon>
        <taxon>Bacillati</taxon>
        <taxon>Bacillota</taxon>
        <taxon>Bacilli</taxon>
        <taxon>Bacillales</taxon>
        <taxon>Bacillaceae</taxon>
        <taxon>Virgibacillus</taxon>
    </lineage>
</organism>
<keyword evidence="3" id="KW-1185">Reference proteome</keyword>
<dbReference type="OrthoDB" id="9772751at2"/>